<feature type="region of interest" description="Disordered" evidence="5">
    <location>
        <begin position="380"/>
        <end position="399"/>
    </location>
</feature>
<dbReference type="GO" id="GO:0000064">
    <property type="term" value="F:L-ornithine transmembrane transporter activity"/>
    <property type="evidence" value="ECO:0007669"/>
    <property type="project" value="Ensembl"/>
</dbReference>
<dbReference type="Pfam" id="PF13520">
    <property type="entry name" value="AA_permease_2"/>
    <property type="match status" value="2"/>
</dbReference>
<keyword evidence="8" id="KW-1185">Reference proteome</keyword>
<dbReference type="EMBL" id="AGCU01031833">
    <property type="status" value="NOT_ANNOTATED_CDS"/>
    <property type="molecule type" value="Genomic_DNA"/>
</dbReference>
<dbReference type="GO" id="GO:0097639">
    <property type="term" value="P:L-lysine import across plasma membrane"/>
    <property type="evidence" value="ECO:0007669"/>
    <property type="project" value="Ensembl"/>
</dbReference>
<reference evidence="8" key="1">
    <citation type="submission" date="2011-10" db="EMBL/GenBank/DDBJ databases">
        <authorList>
            <consortium name="Soft-shell Turtle Genome Consortium"/>
        </authorList>
    </citation>
    <scope>NUCLEOTIDE SEQUENCE [LARGE SCALE GENOMIC DNA]</scope>
    <source>
        <strain evidence="8">Daiwa-1</strain>
    </source>
</reference>
<dbReference type="EMBL" id="AGCU01031834">
    <property type="status" value="NOT_ANNOTATED_CDS"/>
    <property type="molecule type" value="Genomic_DNA"/>
</dbReference>
<reference evidence="7" key="3">
    <citation type="submission" date="2025-08" db="UniProtKB">
        <authorList>
            <consortium name="Ensembl"/>
        </authorList>
    </citation>
    <scope>IDENTIFICATION</scope>
</reference>
<evidence type="ECO:0000313" key="7">
    <source>
        <dbReference type="Ensembl" id="ENSPSIP00000008513.1"/>
    </source>
</evidence>
<dbReference type="GO" id="GO:0097638">
    <property type="term" value="P:L-arginine import across plasma membrane"/>
    <property type="evidence" value="ECO:0007669"/>
    <property type="project" value="Ensembl"/>
</dbReference>
<dbReference type="GeneTree" id="ENSGT00940000154651"/>
<dbReference type="PANTHER" id="PTHR43243:SF20">
    <property type="entry name" value="CATIONIC AMINO ACID TRANSPORTER 3"/>
    <property type="match status" value="1"/>
</dbReference>
<dbReference type="OMA" id="CIVNERF"/>
<keyword evidence="3 6" id="KW-1133">Transmembrane helix</keyword>
<dbReference type="Ensembl" id="ENSPSIT00000008557.1">
    <property type="protein sequence ID" value="ENSPSIP00000008513.1"/>
    <property type="gene ID" value="ENSPSIG00000007749.1"/>
</dbReference>
<keyword evidence="2 6" id="KW-0812">Transmembrane</keyword>
<dbReference type="GO" id="GO:0061459">
    <property type="term" value="F:L-arginine transmembrane transporter activity"/>
    <property type="evidence" value="ECO:0007669"/>
    <property type="project" value="Ensembl"/>
</dbReference>
<evidence type="ECO:0000256" key="5">
    <source>
        <dbReference type="SAM" id="MobiDB-lite"/>
    </source>
</evidence>
<feature type="transmembrane region" description="Helical" evidence="6">
    <location>
        <begin position="12"/>
        <end position="33"/>
    </location>
</feature>
<dbReference type="eggNOG" id="KOG1286">
    <property type="taxonomic scope" value="Eukaryota"/>
</dbReference>
<protein>
    <submittedName>
        <fullName evidence="7">Solute carrier family 7 member 3</fullName>
    </submittedName>
</protein>
<dbReference type="InterPro" id="IPR002293">
    <property type="entry name" value="AA/rel_permease1"/>
</dbReference>
<evidence type="ECO:0000313" key="8">
    <source>
        <dbReference type="Proteomes" id="UP000007267"/>
    </source>
</evidence>
<evidence type="ECO:0000256" key="4">
    <source>
        <dbReference type="ARBA" id="ARBA00023136"/>
    </source>
</evidence>
<proteinExistence type="predicted"/>
<dbReference type="EMBL" id="AGCU01031832">
    <property type="status" value="NOT_ANNOTATED_CDS"/>
    <property type="molecule type" value="Genomic_DNA"/>
</dbReference>
<name>K7FKF3_PELSI</name>
<feature type="transmembrane region" description="Helical" evidence="6">
    <location>
        <begin position="348"/>
        <end position="367"/>
    </location>
</feature>
<dbReference type="PIRSF" id="PIRSF006060">
    <property type="entry name" value="AA_transporter"/>
    <property type="match status" value="1"/>
</dbReference>
<evidence type="ECO:0000256" key="1">
    <source>
        <dbReference type="ARBA" id="ARBA00004141"/>
    </source>
</evidence>
<reference evidence="7" key="4">
    <citation type="submission" date="2025-09" db="UniProtKB">
        <authorList>
            <consortium name="Ensembl"/>
        </authorList>
    </citation>
    <scope>IDENTIFICATION</scope>
</reference>
<sequence length="423" mass="44423">MAGEGAKEKAGPSIVICFLVAALSSVLAGLCYAEFGARVPKTGSAYLYSYVTVGEMWAFTTGWNLILSYVIGTASVARGWSSSFDNIIGNHISVFFQNTTSMYVPGVLAEYPDFFALLLVLLLTGERCSSSGQGLRTPAPMARAFPRVQGLNPACCVCSGALGPEAAPHADRPLSSSSIGPLGAGGFLPFGFQGILSGAATCFYAFVGFDCIATTAAAGALSLRAAGTEEGVGRWLGGASAHGCMETLPGLCPAARGQAPGLQPRHGSRAAWEAPGRGRAALCGRCLLLGSMFPMPRVIYAMAEDGLLFKFLSRVHPRTKTPLVATVVSGIVAALMGLLFELEDLVDLMSIGTLLAYSLVSVCVLILRYQPDQLNSPKAQEMEALNRSEEKGTTSPAKEQFTWRSLLSPPCDAPTHSSGRIVY</sequence>
<accession>K7FKF3</accession>
<dbReference type="PANTHER" id="PTHR43243">
    <property type="entry name" value="INNER MEMBRANE TRANSPORTER YGJI-RELATED"/>
    <property type="match status" value="1"/>
</dbReference>
<dbReference type="GO" id="GO:0005886">
    <property type="term" value="C:plasma membrane"/>
    <property type="evidence" value="ECO:0007669"/>
    <property type="project" value="Ensembl"/>
</dbReference>
<dbReference type="STRING" id="13735.ENSPSIP00000008513"/>
<keyword evidence="4 6" id="KW-0472">Membrane</keyword>
<feature type="compositionally biased region" description="Basic and acidic residues" evidence="5">
    <location>
        <begin position="380"/>
        <end position="392"/>
    </location>
</feature>
<dbReference type="Gene3D" id="1.20.1740.10">
    <property type="entry name" value="Amino acid/polyamine transporter I"/>
    <property type="match status" value="2"/>
</dbReference>
<comment type="subcellular location">
    <subcellularLocation>
        <location evidence="1">Membrane</location>
        <topology evidence="1">Multi-pass membrane protein</topology>
    </subcellularLocation>
</comment>
<organism evidence="7 8">
    <name type="scientific">Pelodiscus sinensis</name>
    <name type="common">Chinese softshell turtle</name>
    <name type="synonym">Trionyx sinensis</name>
    <dbReference type="NCBI Taxonomy" id="13735"/>
    <lineage>
        <taxon>Eukaryota</taxon>
        <taxon>Metazoa</taxon>
        <taxon>Chordata</taxon>
        <taxon>Craniata</taxon>
        <taxon>Vertebrata</taxon>
        <taxon>Euteleostomi</taxon>
        <taxon>Archelosauria</taxon>
        <taxon>Testudinata</taxon>
        <taxon>Testudines</taxon>
        <taxon>Cryptodira</taxon>
        <taxon>Trionychia</taxon>
        <taxon>Trionychidae</taxon>
        <taxon>Pelodiscus</taxon>
    </lineage>
</organism>
<evidence type="ECO:0000256" key="2">
    <source>
        <dbReference type="ARBA" id="ARBA00022692"/>
    </source>
</evidence>
<evidence type="ECO:0000256" key="6">
    <source>
        <dbReference type="SAM" id="Phobius"/>
    </source>
</evidence>
<dbReference type="GO" id="GO:0015189">
    <property type="term" value="F:L-lysine transmembrane transporter activity"/>
    <property type="evidence" value="ECO:0007669"/>
    <property type="project" value="Ensembl"/>
</dbReference>
<dbReference type="AlphaFoldDB" id="K7FKF3"/>
<dbReference type="Proteomes" id="UP000007267">
    <property type="component" value="Unassembled WGS sequence"/>
</dbReference>
<evidence type="ECO:0000256" key="3">
    <source>
        <dbReference type="ARBA" id="ARBA00022989"/>
    </source>
</evidence>
<feature type="transmembrane region" description="Helical" evidence="6">
    <location>
        <begin position="323"/>
        <end position="342"/>
    </location>
</feature>
<dbReference type="HOGENOM" id="CLU_007946_15_7_1"/>
<reference evidence="8" key="2">
    <citation type="journal article" date="2013" name="Nat. Genet.">
        <title>The draft genomes of soft-shell turtle and green sea turtle yield insights into the development and evolution of the turtle-specific body plan.</title>
        <authorList>
            <person name="Wang Z."/>
            <person name="Pascual-Anaya J."/>
            <person name="Zadissa A."/>
            <person name="Li W."/>
            <person name="Niimura Y."/>
            <person name="Huang Z."/>
            <person name="Li C."/>
            <person name="White S."/>
            <person name="Xiong Z."/>
            <person name="Fang D."/>
            <person name="Wang B."/>
            <person name="Ming Y."/>
            <person name="Chen Y."/>
            <person name="Zheng Y."/>
            <person name="Kuraku S."/>
            <person name="Pignatelli M."/>
            <person name="Herrero J."/>
            <person name="Beal K."/>
            <person name="Nozawa M."/>
            <person name="Li Q."/>
            <person name="Wang J."/>
            <person name="Zhang H."/>
            <person name="Yu L."/>
            <person name="Shigenobu S."/>
            <person name="Wang J."/>
            <person name="Liu J."/>
            <person name="Flicek P."/>
            <person name="Searle S."/>
            <person name="Wang J."/>
            <person name="Kuratani S."/>
            <person name="Yin Y."/>
            <person name="Aken B."/>
            <person name="Zhang G."/>
            <person name="Irie N."/>
        </authorList>
    </citation>
    <scope>NUCLEOTIDE SEQUENCE [LARGE SCALE GENOMIC DNA]</scope>
    <source>
        <strain evidence="8">Daiwa-1</strain>
    </source>
</reference>
<gene>
    <name evidence="7" type="primary">SLC7A3</name>
</gene>
<dbReference type="GO" id="GO:0097640">
    <property type="term" value="P:L-ornithine import across plasma membrane"/>
    <property type="evidence" value="ECO:0007669"/>
    <property type="project" value="Ensembl"/>
</dbReference>
<feature type="transmembrane region" description="Helical" evidence="6">
    <location>
        <begin position="45"/>
        <end position="71"/>
    </location>
</feature>